<protein>
    <recommendedName>
        <fullName evidence="3">Nucleopolyhedrovirus P10 family protein</fullName>
    </recommendedName>
</protein>
<reference evidence="1 2" key="1">
    <citation type="journal article" date="2019" name="Int. J. Syst. Evol. Microbiol.">
        <title>The Global Catalogue of Microorganisms (GCM) 10K type strain sequencing project: providing services to taxonomists for standard genome sequencing and annotation.</title>
        <authorList>
            <consortium name="The Broad Institute Genomics Platform"/>
            <consortium name="The Broad Institute Genome Sequencing Center for Infectious Disease"/>
            <person name="Wu L."/>
            <person name="Ma J."/>
        </authorList>
    </citation>
    <scope>NUCLEOTIDE SEQUENCE [LARGE SCALE GENOMIC DNA]</scope>
    <source>
        <strain evidence="1 2">JCM 4565</strain>
    </source>
</reference>
<name>A0ABN0WQN3_9ACTN</name>
<organism evidence="1 2">
    <name type="scientific">Streptomyces blastmyceticus</name>
    <dbReference type="NCBI Taxonomy" id="68180"/>
    <lineage>
        <taxon>Bacteria</taxon>
        <taxon>Bacillati</taxon>
        <taxon>Actinomycetota</taxon>
        <taxon>Actinomycetes</taxon>
        <taxon>Kitasatosporales</taxon>
        <taxon>Streptomycetaceae</taxon>
        <taxon>Streptomyces</taxon>
    </lineage>
</organism>
<proteinExistence type="predicted"/>
<dbReference type="Proteomes" id="UP001500063">
    <property type="component" value="Unassembled WGS sequence"/>
</dbReference>
<evidence type="ECO:0000313" key="1">
    <source>
        <dbReference type="EMBL" id="GAA0343486.1"/>
    </source>
</evidence>
<gene>
    <name evidence="1" type="ORF">GCM10010319_19460</name>
</gene>
<evidence type="ECO:0000313" key="2">
    <source>
        <dbReference type="Proteomes" id="UP001500063"/>
    </source>
</evidence>
<keyword evidence="2" id="KW-1185">Reference proteome</keyword>
<dbReference type="EMBL" id="BAAABW010000011">
    <property type="protein sequence ID" value="GAA0343486.1"/>
    <property type="molecule type" value="Genomic_DNA"/>
</dbReference>
<sequence>MVADRWAQAVRRQLGFGRLLPLGGAADGAWIVESAAAGVLRRAAAAAVPDARVDGLRISLADPATAAPPAVPPPPSALPVGPLRVTADFAATPARPLPVVADGLRTAVWAAASGALGLAVEAVDLRATALLENLTADVPRTDDVGATTAAEGDAEVVRAVCSVPGVVGLLPLFGQAVRIDDGTHAQVQFAVTDRRGVLETVREVRTAVAGVLAGRTSGPVTVAAVVTGILGADLPR</sequence>
<evidence type="ECO:0008006" key="3">
    <source>
        <dbReference type="Google" id="ProtNLM"/>
    </source>
</evidence>
<comment type="caution">
    <text evidence="1">The sequence shown here is derived from an EMBL/GenBank/DDBJ whole genome shotgun (WGS) entry which is preliminary data.</text>
</comment>
<dbReference type="RefSeq" id="WP_344117349.1">
    <property type="nucleotide sequence ID" value="NZ_BAAABW010000011.1"/>
</dbReference>
<accession>A0ABN0WQN3</accession>